<dbReference type="EMBL" id="BJMV01000013">
    <property type="protein sequence ID" value="GEB86435.1"/>
    <property type="molecule type" value="Genomic_DNA"/>
</dbReference>
<accession>A0A4Y3U0D1</accession>
<feature type="transmembrane region" description="Helical" evidence="7">
    <location>
        <begin position="149"/>
        <end position="173"/>
    </location>
</feature>
<sequence length="211" mass="22299">MDRTELIKALGTFLAIMNPFLSLPVFLAMTTGFSASQQRALALKVTIYAGIMCLIILLAGHRIIGFFGITVDQFRVAGGIVLAQIAWSMLNGSTISSHQGSDQEQEHAQNLSGLAFYPLTFPMVIGPGTIATIIIYTGHGSTLTDLLEVGGIITGILLILFITLFFAGAIGGVMSETMRTITTRLMGMILLAISVGMVIGGLKATLPGLAH</sequence>
<dbReference type="NCBIfam" id="TIGR00427">
    <property type="entry name" value="NAAT family transporter"/>
    <property type="match status" value="1"/>
</dbReference>
<comment type="caution">
    <text evidence="8">The sequence shown here is derived from an EMBL/GenBank/DDBJ whole genome shotgun (WGS) entry which is preliminary data.</text>
</comment>
<name>A0A4Y3U0D1_9PROT</name>
<evidence type="ECO:0000256" key="7">
    <source>
        <dbReference type="RuleBase" id="RU362048"/>
    </source>
</evidence>
<feature type="transmembrane region" description="Helical" evidence="7">
    <location>
        <begin position="185"/>
        <end position="206"/>
    </location>
</feature>
<dbReference type="Proteomes" id="UP000317730">
    <property type="component" value="Unassembled WGS sequence"/>
</dbReference>
<dbReference type="PANTHER" id="PTHR33508:SF1">
    <property type="entry name" value="UPF0056 MEMBRANE PROTEIN YHCE"/>
    <property type="match status" value="1"/>
</dbReference>
<keyword evidence="4 7" id="KW-0812">Transmembrane</keyword>
<evidence type="ECO:0000256" key="2">
    <source>
        <dbReference type="ARBA" id="ARBA00009784"/>
    </source>
</evidence>
<comment type="caution">
    <text evidence="7">Lacks conserved residue(s) required for the propagation of feature annotation.</text>
</comment>
<dbReference type="Pfam" id="PF01914">
    <property type="entry name" value="MarC"/>
    <property type="match status" value="1"/>
</dbReference>
<dbReference type="OrthoDB" id="21094at2"/>
<reference evidence="8 9" key="1">
    <citation type="submission" date="2019-06" db="EMBL/GenBank/DDBJ databases">
        <title>Whole genome shotgun sequence of Acetobacter peroxydans NBRC 13755.</title>
        <authorList>
            <person name="Hosoyama A."/>
            <person name="Uohara A."/>
            <person name="Ohji S."/>
            <person name="Ichikawa N."/>
        </authorList>
    </citation>
    <scope>NUCLEOTIDE SEQUENCE [LARGE SCALE GENOMIC DNA]</scope>
    <source>
        <strain evidence="8 9">NBRC 13755</strain>
    </source>
</reference>
<dbReference type="InterPro" id="IPR002771">
    <property type="entry name" value="Multi_antbiot-R_MarC"/>
</dbReference>
<keyword evidence="3" id="KW-1003">Cell membrane</keyword>
<evidence type="ECO:0000256" key="6">
    <source>
        <dbReference type="ARBA" id="ARBA00023136"/>
    </source>
</evidence>
<proteinExistence type="inferred from homology"/>
<gene>
    <name evidence="8" type="ORF">APE01nite_22320</name>
</gene>
<feature type="transmembrane region" description="Helical" evidence="7">
    <location>
        <begin position="114"/>
        <end position="137"/>
    </location>
</feature>
<feature type="transmembrane region" description="Helical" evidence="7">
    <location>
        <begin position="6"/>
        <end position="29"/>
    </location>
</feature>
<keyword evidence="6 7" id="KW-0472">Membrane</keyword>
<keyword evidence="5 7" id="KW-1133">Transmembrane helix</keyword>
<evidence type="ECO:0000256" key="3">
    <source>
        <dbReference type="ARBA" id="ARBA00022475"/>
    </source>
</evidence>
<dbReference type="RefSeq" id="WP_141377575.1">
    <property type="nucleotide sequence ID" value="NZ_BAPL01000022.1"/>
</dbReference>
<dbReference type="GO" id="GO:0005886">
    <property type="term" value="C:plasma membrane"/>
    <property type="evidence" value="ECO:0007669"/>
    <property type="project" value="UniProtKB-SubCell"/>
</dbReference>
<evidence type="ECO:0000256" key="4">
    <source>
        <dbReference type="ARBA" id="ARBA00022692"/>
    </source>
</evidence>
<evidence type="ECO:0000256" key="5">
    <source>
        <dbReference type="ARBA" id="ARBA00022989"/>
    </source>
</evidence>
<feature type="transmembrane region" description="Helical" evidence="7">
    <location>
        <begin position="41"/>
        <end position="64"/>
    </location>
</feature>
<evidence type="ECO:0000256" key="1">
    <source>
        <dbReference type="ARBA" id="ARBA00004651"/>
    </source>
</evidence>
<dbReference type="PANTHER" id="PTHR33508">
    <property type="entry name" value="UPF0056 MEMBRANE PROTEIN YHCE"/>
    <property type="match status" value="1"/>
</dbReference>
<organism evidence="8 9">
    <name type="scientific">Acetobacter peroxydans</name>
    <dbReference type="NCBI Taxonomy" id="104098"/>
    <lineage>
        <taxon>Bacteria</taxon>
        <taxon>Pseudomonadati</taxon>
        <taxon>Pseudomonadota</taxon>
        <taxon>Alphaproteobacteria</taxon>
        <taxon>Acetobacterales</taxon>
        <taxon>Acetobacteraceae</taxon>
        <taxon>Acetobacter</taxon>
    </lineage>
</organism>
<comment type="similarity">
    <text evidence="2 7">Belongs to the UPF0056 (MarC) family.</text>
</comment>
<evidence type="ECO:0000313" key="9">
    <source>
        <dbReference type="Proteomes" id="UP000317730"/>
    </source>
</evidence>
<dbReference type="AlphaFoldDB" id="A0A4Y3U0D1"/>
<keyword evidence="9" id="KW-1185">Reference proteome</keyword>
<protein>
    <recommendedName>
        <fullName evidence="7">UPF0056 membrane protein</fullName>
    </recommendedName>
</protein>
<comment type="subcellular location">
    <subcellularLocation>
        <location evidence="1 7">Cell membrane</location>
        <topology evidence="1 7">Multi-pass membrane protein</topology>
    </subcellularLocation>
</comment>
<evidence type="ECO:0000313" key="8">
    <source>
        <dbReference type="EMBL" id="GEB86435.1"/>
    </source>
</evidence>